<organism evidence="2 3">
    <name type="scientific">Adhaeribacter radiodurans</name>
    <dbReference type="NCBI Taxonomy" id="2745197"/>
    <lineage>
        <taxon>Bacteria</taxon>
        <taxon>Pseudomonadati</taxon>
        <taxon>Bacteroidota</taxon>
        <taxon>Cytophagia</taxon>
        <taxon>Cytophagales</taxon>
        <taxon>Hymenobacteraceae</taxon>
        <taxon>Adhaeribacter</taxon>
    </lineage>
</organism>
<dbReference type="InterPro" id="IPR050789">
    <property type="entry name" value="Diverse_Enzym_Activities"/>
</dbReference>
<dbReference type="PANTHER" id="PTHR43283">
    <property type="entry name" value="BETA-LACTAMASE-RELATED"/>
    <property type="match status" value="1"/>
</dbReference>
<feature type="domain" description="Beta-lactamase-related" evidence="1">
    <location>
        <begin position="51"/>
        <end position="369"/>
    </location>
</feature>
<dbReference type="SUPFAM" id="SSF56601">
    <property type="entry name" value="beta-lactamase/transpeptidase-like"/>
    <property type="match status" value="1"/>
</dbReference>
<evidence type="ECO:0000259" key="1">
    <source>
        <dbReference type="Pfam" id="PF00144"/>
    </source>
</evidence>
<dbReference type="Gene3D" id="3.40.710.10">
    <property type="entry name" value="DD-peptidase/beta-lactamase superfamily"/>
    <property type="match status" value="1"/>
</dbReference>
<dbReference type="Proteomes" id="UP000514509">
    <property type="component" value="Chromosome"/>
</dbReference>
<evidence type="ECO:0000313" key="3">
    <source>
        <dbReference type="Proteomes" id="UP000514509"/>
    </source>
</evidence>
<reference evidence="2 3" key="2">
    <citation type="submission" date="2020-08" db="EMBL/GenBank/DDBJ databases">
        <title>Adhaeribacter dokdonensis sp. nov., isolated from the rhizosphere of Elymus tsukushiensis, a plant native to the Dokdo Islands, Republic of Korea.</title>
        <authorList>
            <person name="Ghim S.Y."/>
        </authorList>
    </citation>
    <scope>NUCLEOTIDE SEQUENCE [LARGE SCALE GENOMIC DNA]</scope>
    <source>
        <strain evidence="2 3">KUDC8001</strain>
    </source>
</reference>
<dbReference type="AlphaFoldDB" id="A0A7L7L5N7"/>
<gene>
    <name evidence="2" type="ORF">HUW48_08775</name>
</gene>
<dbReference type="RefSeq" id="WP_182415319.1">
    <property type="nucleotide sequence ID" value="NZ_CP055153.1"/>
</dbReference>
<dbReference type="InterPro" id="IPR001466">
    <property type="entry name" value="Beta-lactam-related"/>
</dbReference>
<dbReference type="PANTHER" id="PTHR43283:SF18">
    <property type="match status" value="1"/>
</dbReference>
<dbReference type="KEGG" id="add:HUW48_08775"/>
<evidence type="ECO:0000313" key="2">
    <source>
        <dbReference type="EMBL" id="QMU28131.1"/>
    </source>
</evidence>
<dbReference type="InterPro" id="IPR012338">
    <property type="entry name" value="Beta-lactam/transpept-like"/>
</dbReference>
<proteinExistence type="predicted"/>
<keyword evidence="3" id="KW-1185">Reference proteome</keyword>
<dbReference type="EMBL" id="CP055153">
    <property type="protein sequence ID" value="QMU28131.1"/>
    <property type="molecule type" value="Genomic_DNA"/>
</dbReference>
<reference evidence="2 3" key="1">
    <citation type="submission" date="2020-06" db="EMBL/GenBank/DDBJ databases">
        <authorList>
            <person name="Hwang Y.J."/>
        </authorList>
    </citation>
    <scope>NUCLEOTIDE SEQUENCE [LARGE SCALE GENOMIC DNA]</scope>
    <source>
        <strain evidence="2 3">KUDC8001</strain>
    </source>
</reference>
<dbReference type="Pfam" id="PF00144">
    <property type="entry name" value="Beta-lactamase"/>
    <property type="match status" value="1"/>
</dbReference>
<sequence length="392" mass="44226">MKRLLLILVSVASLCACQKDDMEMVTNEGTTYTPGPHPKADSLQKMLKRYTSKGIPGAIIAIKDANGLWLGAAGYAKLEDKIKMTPTMLQYGFSITKSVTAVAIMQLKESGKIDLDRPIKDYLPANLHSLVPKTNQVTVRMLLNQTSGYNDYVRTNEFTMRWMDDPLKVWTRGEYYDLIKRKTTNLFTPGTDFQYSNTNYYLLSIIIDTVTGRPHSEWFQQHIFNKLNLSTMFYKQAAGYPFYSNLPNTYWPRFDNGKIENNSKAQSAWMQSEEFGATGIIASPEDYIRFLEGLLNGKLVSEASLLEMKQWVQGKASVEPDYGLGLTYFGYRGKPNFGHDGDGIGANAFLLYFPTSQTYMFIASNSSTEFGGPMQQNISNFRNEVGNFLAGF</sequence>
<name>A0A7L7L5N7_9BACT</name>
<dbReference type="PROSITE" id="PS51257">
    <property type="entry name" value="PROKAR_LIPOPROTEIN"/>
    <property type="match status" value="1"/>
</dbReference>
<protein>
    <submittedName>
        <fullName evidence="2">Beta-lactamase family protein</fullName>
    </submittedName>
</protein>
<accession>A0A7L7L5N7</accession>